<accession>A0A2P6PHJ5</accession>
<protein>
    <submittedName>
        <fullName evidence="2">Uncharacterized protein</fullName>
    </submittedName>
</protein>
<evidence type="ECO:0000256" key="1">
    <source>
        <dbReference type="SAM" id="MobiDB-lite"/>
    </source>
</evidence>
<proteinExistence type="predicted"/>
<organism evidence="2 3">
    <name type="scientific">Rosa chinensis</name>
    <name type="common">China rose</name>
    <dbReference type="NCBI Taxonomy" id="74649"/>
    <lineage>
        <taxon>Eukaryota</taxon>
        <taxon>Viridiplantae</taxon>
        <taxon>Streptophyta</taxon>
        <taxon>Embryophyta</taxon>
        <taxon>Tracheophyta</taxon>
        <taxon>Spermatophyta</taxon>
        <taxon>Magnoliopsida</taxon>
        <taxon>eudicotyledons</taxon>
        <taxon>Gunneridae</taxon>
        <taxon>Pentapetalae</taxon>
        <taxon>rosids</taxon>
        <taxon>fabids</taxon>
        <taxon>Rosales</taxon>
        <taxon>Rosaceae</taxon>
        <taxon>Rosoideae</taxon>
        <taxon>Rosoideae incertae sedis</taxon>
        <taxon>Rosa</taxon>
    </lineage>
</organism>
<keyword evidence="3" id="KW-1185">Reference proteome</keyword>
<feature type="region of interest" description="Disordered" evidence="1">
    <location>
        <begin position="40"/>
        <end position="62"/>
    </location>
</feature>
<dbReference type="AlphaFoldDB" id="A0A2P6PHJ5"/>
<comment type="caution">
    <text evidence="2">The sequence shown here is derived from an EMBL/GenBank/DDBJ whole genome shotgun (WGS) entry which is preliminary data.</text>
</comment>
<evidence type="ECO:0000313" key="2">
    <source>
        <dbReference type="EMBL" id="PRQ21389.1"/>
    </source>
</evidence>
<sequence>MQTLAFSLQSSSSTTFSPATKVLNNDGKKLHRCLLLQLNDSEPATTQTHNQRRRRHQPLPPQRAHLSQFSYEIVVSEVQTTPILRYLHI</sequence>
<reference evidence="2 3" key="1">
    <citation type="journal article" date="2018" name="Nat. Genet.">
        <title>The Rosa genome provides new insights in the design of modern roses.</title>
        <authorList>
            <person name="Bendahmane M."/>
        </authorList>
    </citation>
    <scope>NUCLEOTIDE SEQUENCE [LARGE SCALE GENOMIC DNA]</scope>
    <source>
        <strain evidence="3">cv. Old Blush</strain>
    </source>
</reference>
<dbReference type="Proteomes" id="UP000238479">
    <property type="component" value="Chromosome 7"/>
</dbReference>
<dbReference type="EMBL" id="PDCK01000045">
    <property type="protein sequence ID" value="PRQ21389.1"/>
    <property type="molecule type" value="Genomic_DNA"/>
</dbReference>
<gene>
    <name evidence="2" type="ORF">RchiOBHm_Chr7g0238701</name>
</gene>
<dbReference type="Gramene" id="PRQ21389">
    <property type="protein sequence ID" value="PRQ21389"/>
    <property type="gene ID" value="RchiOBHm_Chr7g0238701"/>
</dbReference>
<name>A0A2P6PHJ5_ROSCH</name>
<evidence type="ECO:0000313" key="3">
    <source>
        <dbReference type="Proteomes" id="UP000238479"/>
    </source>
</evidence>